<dbReference type="EMBL" id="CP003740">
    <property type="protein sequence ID" value="AGI66730.1"/>
    <property type="molecule type" value="Genomic_DNA"/>
</dbReference>
<dbReference type="Pfam" id="PF00383">
    <property type="entry name" value="dCMP_cyt_deam_1"/>
    <property type="match status" value="1"/>
</dbReference>
<dbReference type="InterPro" id="IPR016192">
    <property type="entry name" value="APOBEC/CMP_deaminase_Zn-bd"/>
</dbReference>
<protein>
    <submittedName>
        <fullName evidence="8">Putative dCMP deaminase family protein</fullName>
    </submittedName>
</protein>
<organism evidence="8 9">
    <name type="scientific">Octadecabacter antarcticus 307</name>
    <dbReference type="NCBI Taxonomy" id="391626"/>
    <lineage>
        <taxon>Bacteria</taxon>
        <taxon>Pseudomonadati</taxon>
        <taxon>Pseudomonadota</taxon>
        <taxon>Alphaproteobacteria</taxon>
        <taxon>Rhodobacterales</taxon>
        <taxon>Roseobacteraceae</taxon>
        <taxon>Octadecabacter</taxon>
    </lineage>
</organism>
<comment type="similarity">
    <text evidence="1">Belongs to the cytidine and deoxycytidylate deaminase family.</text>
</comment>
<dbReference type="InterPro" id="IPR016193">
    <property type="entry name" value="Cytidine_deaminase-like"/>
</dbReference>
<dbReference type="SUPFAM" id="SSF53927">
    <property type="entry name" value="Cytidine deaminase-like"/>
    <property type="match status" value="1"/>
</dbReference>
<evidence type="ECO:0000313" key="9">
    <source>
        <dbReference type="Proteomes" id="UP000005307"/>
    </source>
</evidence>
<evidence type="ECO:0000313" key="8">
    <source>
        <dbReference type="EMBL" id="AGI66730.1"/>
    </source>
</evidence>
<feature type="domain" description="CMP/dCMP-type deaminase" evidence="7">
    <location>
        <begin position="21"/>
        <end position="149"/>
    </location>
</feature>
<sequence>MPDNVIEFSPECHVTEDTITNWDRRFFQLSNTIAGWSEDQSRKVGCVIVSQENGILSTGYNGFPREVLDKPDRHSSLDGEKYYWFEHAERNAIYNAVRSGSALLNSRLYVNLFPCADCTRAIIQSGVKELNTFAPDQNEKFFQRSFEVSISMLNEASVQLRLFPENAVV</sequence>
<dbReference type="InterPro" id="IPR016473">
    <property type="entry name" value="dCMP_deaminase"/>
</dbReference>
<dbReference type="PANTHER" id="PTHR11086:SF18">
    <property type="entry name" value="DEOXYCYTIDYLATE DEAMINASE"/>
    <property type="match status" value="1"/>
</dbReference>
<feature type="active site" description="Proton donor" evidence="5">
    <location>
        <position position="89"/>
    </location>
</feature>
<keyword evidence="2 6" id="KW-0479">Metal-binding</keyword>
<dbReference type="AlphaFoldDB" id="M9RAE8"/>
<evidence type="ECO:0000256" key="6">
    <source>
        <dbReference type="PIRSR" id="PIRSR006019-2"/>
    </source>
</evidence>
<proteinExistence type="inferred from homology"/>
<dbReference type="PROSITE" id="PS00903">
    <property type="entry name" value="CYT_DCMP_DEAMINASES_1"/>
    <property type="match status" value="1"/>
</dbReference>
<dbReference type="KEGG" id="oat:OAN307_c10150"/>
<evidence type="ECO:0000256" key="2">
    <source>
        <dbReference type="ARBA" id="ARBA00022723"/>
    </source>
</evidence>
<dbReference type="PROSITE" id="PS51747">
    <property type="entry name" value="CYT_DCMP_DEAMINASES_2"/>
    <property type="match status" value="1"/>
</dbReference>
<reference evidence="8 9" key="1">
    <citation type="journal article" date="2013" name="PLoS ONE">
        <title>Poles Apart: Arctic and Antarctic Octadecabacter strains Share High Genome Plasticity and a New Type of Xanthorhodopsin.</title>
        <authorList>
            <person name="Vollmers J."/>
            <person name="Voget S."/>
            <person name="Dietrich S."/>
            <person name="Gollnow K."/>
            <person name="Smits M."/>
            <person name="Meyer K."/>
            <person name="Brinkhoff T."/>
            <person name="Simon M."/>
            <person name="Daniel R."/>
        </authorList>
    </citation>
    <scope>NUCLEOTIDE SEQUENCE [LARGE SCALE GENOMIC DNA]</scope>
    <source>
        <strain evidence="8 9">307</strain>
    </source>
</reference>
<feature type="binding site" evidence="6">
    <location>
        <position position="118"/>
    </location>
    <ligand>
        <name>Zn(2+)</name>
        <dbReference type="ChEBI" id="CHEBI:29105"/>
        <note>catalytic</note>
    </ligand>
</feature>
<dbReference type="Proteomes" id="UP000005307">
    <property type="component" value="Chromosome"/>
</dbReference>
<dbReference type="GO" id="GO:0004132">
    <property type="term" value="F:dCMP deaminase activity"/>
    <property type="evidence" value="ECO:0007669"/>
    <property type="project" value="InterPro"/>
</dbReference>
<keyword evidence="4 6" id="KW-0862">Zinc</keyword>
<dbReference type="RefSeq" id="WP_015498773.1">
    <property type="nucleotide sequence ID" value="NC_020911.1"/>
</dbReference>
<dbReference type="Gene3D" id="3.40.140.10">
    <property type="entry name" value="Cytidine Deaminase, domain 2"/>
    <property type="match status" value="1"/>
</dbReference>
<evidence type="ECO:0000259" key="7">
    <source>
        <dbReference type="PROSITE" id="PS51747"/>
    </source>
</evidence>
<dbReference type="PANTHER" id="PTHR11086">
    <property type="entry name" value="DEOXYCYTIDYLATE DEAMINASE-RELATED"/>
    <property type="match status" value="1"/>
</dbReference>
<dbReference type="HOGENOM" id="CLU_047993_1_2_5"/>
<evidence type="ECO:0000256" key="5">
    <source>
        <dbReference type="PIRSR" id="PIRSR006019-1"/>
    </source>
</evidence>
<accession>M9RAE8</accession>
<dbReference type="STRING" id="391626.OAN307_c10150"/>
<dbReference type="GO" id="GO:0008270">
    <property type="term" value="F:zinc ion binding"/>
    <property type="evidence" value="ECO:0007669"/>
    <property type="project" value="InterPro"/>
</dbReference>
<evidence type="ECO:0000256" key="3">
    <source>
        <dbReference type="ARBA" id="ARBA00022801"/>
    </source>
</evidence>
<dbReference type="InterPro" id="IPR002125">
    <property type="entry name" value="CMP_dCMP_dom"/>
</dbReference>
<gene>
    <name evidence="8" type="ORF">OAN307_c10150</name>
</gene>
<keyword evidence="3" id="KW-0378">Hydrolase</keyword>
<dbReference type="GO" id="GO:0005737">
    <property type="term" value="C:cytoplasm"/>
    <property type="evidence" value="ECO:0007669"/>
    <property type="project" value="TreeGrafter"/>
</dbReference>
<feature type="binding site" evidence="6">
    <location>
        <position position="87"/>
    </location>
    <ligand>
        <name>Zn(2+)</name>
        <dbReference type="ChEBI" id="CHEBI:29105"/>
        <note>catalytic</note>
    </ligand>
</feature>
<evidence type="ECO:0000256" key="4">
    <source>
        <dbReference type="ARBA" id="ARBA00022833"/>
    </source>
</evidence>
<evidence type="ECO:0000256" key="1">
    <source>
        <dbReference type="ARBA" id="ARBA00006576"/>
    </source>
</evidence>
<feature type="binding site" evidence="6">
    <location>
        <position position="115"/>
    </location>
    <ligand>
        <name>Zn(2+)</name>
        <dbReference type="ChEBI" id="CHEBI:29105"/>
        <note>catalytic</note>
    </ligand>
</feature>
<keyword evidence="9" id="KW-1185">Reference proteome</keyword>
<dbReference type="GO" id="GO:0006220">
    <property type="term" value="P:pyrimidine nucleotide metabolic process"/>
    <property type="evidence" value="ECO:0007669"/>
    <property type="project" value="InterPro"/>
</dbReference>
<comment type="cofactor">
    <cofactor evidence="6">
        <name>Zn(2+)</name>
        <dbReference type="ChEBI" id="CHEBI:29105"/>
    </cofactor>
</comment>
<dbReference type="PIRSF" id="PIRSF006019">
    <property type="entry name" value="dCMP_deaminase"/>
    <property type="match status" value="1"/>
</dbReference>
<dbReference type="eggNOG" id="COG2131">
    <property type="taxonomic scope" value="Bacteria"/>
</dbReference>
<dbReference type="InterPro" id="IPR015517">
    <property type="entry name" value="dCMP_deaminase-rel"/>
</dbReference>
<name>M9RAE8_9RHOB</name>